<dbReference type="EMBL" id="SNRW01020948">
    <property type="protein sequence ID" value="KAA6365019.1"/>
    <property type="molecule type" value="Genomic_DNA"/>
</dbReference>
<name>A0A5J4U3V1_9EUKA</name>
<sequence>MSSRLFVGNLNFDTTAE</sequence>
<proteinExistence type="predicted"/>
<organism evidence="1 2">
    <name type="scientific">Streblomastix strix</name>
    <dbReference type="NCBI Taxonomy" id="222440"/>
    <lineage>
        <taxon>Eukaryota</taxon>
        <taxon>Metamonada</taxon>
        <taxon>Preaxostyla</taxon>
        <taxon>Oxymonadida</taxon>
        <taxon>Streblomastigidae</taxon>
        <taxon>Streblomastix</taxon>
    </lineage>
</organism>
<dbReference type="Proteomes" id="UP000324800">
    <property type="component" value="Unassembled WGS sequence"/>
</dbReference>
<feature type="non-terminal residue" evidence="1">
    <location>
        <position position="17"/>
    </location>
</feature>
<evidence type="ECO:0000313" key="2">
    <source>
        <dbReference type="Proteomes" id="UP000324800"/>
    </source>
</evidence>
<reference evidence="1 2" key="1">
    <citation type="submission" date="2019-03" db="EMBL/GenBank/DDBJ databases">
        <title>Single cell metagenomics reveals metabolic interactions within the superorganism composed of flagellate Streblomastix strix and complex community of Bacteroidetes bacteria on its surface.</title>
        <authorList>
            <person name="Treitli S.C."/>
            <person name="Kolisko M."/>
            <person name="Husnik F."/>
            <person name="Keeling P."/>
            <person name="Hampl V."/>
        </authorList>
    </citation>
    <scope>NUCLEOTIDE SEQUENCE [LARGE SCALE GENOMIC DNA]</scope>
    <source>
        <strain evidence="1">ST1C</strain>
    </source>
</reference>
<evidence type="ECO:0000313" key="1">
    <source>
        <dbReference type="EMBL" id="KAA6365019.1"/>
    </source>
</evidence>
<protein>
    <submittedName>
        <fullName evidence="1">Uncharacterized protein</fullName>
    </submittedName>
</protein>
<comment type="caution">
    <text evidence="1">The sequence shown here is derived from an EMBL/GenBank/DDBJ whole genome shotgun (WGS) entry which is preliminary data.</text>
</comment>
<dbReference type="AlphaFoldDB" id="A0A5J4U3V1"/>
<accession>A0A5J4U3V1</accession>
<gene>
    <name evidence="1" type="ORF">EZS28_039454</name>
</gene>